<dbReference type="OrthoDB" id="1490196at2"/>
<evidence type="ECO:0000313" key="3">
    <source>
        <dbReference type="Proteomes" id="UP000218238"/>
    </source>
</evidence>
<gene>
    <name evidence="2" type="ORF">CK510_07070</name>
</gene>
<dbReference type="AlphaFoldDB" id="A0A2A2TLQ9"/>
<evidence type="ECO:0000313" key="2">
    <source>
        <dbReference type="EMBL" id="PAX59443.1"/>
    </source>
</evidence>
<evidence type="ECO:0008006" key="4">
    <source>
        <dbReference type="Google" id="ProtNLM"/>
    </source>
</evidence>
<evidence type="ECO:0000256" key="1">
    <source>
        <dbReference type="SAM" id="SignalP"/>
    </source>
</evidence>
<feature type="signal peptide" evidence="1">
    <location>
        <begin position="1"/>
        <end position="34"/>
    </location>
</feature>
<sequence length="303" mass="34620">MIFKNIRTIKSIQTFVALITFAAGVSLVVTPSTAQQISIDEFIRVRCTTTGENVYTQWQGSMYAFVPQERQRKLFNILGMNVARCIKNKQGEWQLLSRELNYYLDPKTNKIVHKWENSWTGETVAIAHVANNPVQNVVSGSPKSEVSGTNVTFVVDVPLTYPNVLANDAKFKDYSPEKLYQAGEFFKLTTSLEELRNSTHGVKNMHIDWMRVSPWLPWMKMKGKPGYLVYSATGRKLANFEELSPLLKEEINSRLPLYKEAPRCFLAAENESSWSYFGKYFAEYLKAERFPIAAPVTQDVCEN</sequence>
<dbReference type="RefSeq" id="WP_095721026.1">
    <property type="nucleotide sequence ID" value="NZ_NTFS01000051.1"/>
</dbReference>
<organism evidence="2 3">
    <name type="scientific">Brunnivagina elsteri CCALA 953</name>
    <dbReference type="NCBI Taxonomy" id="987040"/>
    <lineage>
        <taxon>Bacteria</taxon>
        <taxon>Bacillati</taxon>
        <taxon>Cyanobacteriota</taxon>
        <taxon>Cyanophyceae</taxon>
        <taxon>Nostocales</taxon>
        <taxon>Calotrichaceae</taxon>
        <taxon>Brunnivagina</taxon>
    </lineage>
</organism>
<reference evidence="2 3" key="1">
    <citation type="submission" date="2017-08" db="EMBL/GenBank/DDBJ databases">
        <title>Draft genome sequence of filamentous cyanobacterium Calothrix elsteri CCALA 953.</title>
        <authorList>
            <person name="Gagunashvili A.N."/>
            <person name="Elster J."/>
            <person name="Andresson O.S."/>
        </authorList>
    </citation>
    <scope>NUCLEOTIDE SEQUENCE [LARGE SCALE GENOMIC DNA]</scope>
    <source>
        <strain evidence="2 3">CCALA 953</strain>
    </source>
</reference>
<feature type="chain" id="PRO_5012064793" description="DUF1838 domain-containing protein" evidence="1">
    <location>
        <begin position="35"/>
        <end position="303"/>
    </location>
</feature>
<dbReference type="EMBL" id="NTFS01000051">
    <property type="protein sequence ID" value="PAX59443.1"/>
    <property type="molecule type" value="Genomic_DNA"/>
</dbReference>
<dbReference type="Proteomes" id="UP000218238">
    <property type="component" value="Unassembled WGS sequence"/>
</dbReference>
<keyword evidence="1" id="KW-0732">Signal</keyword>
<proteinExistence type="predicted"/>
<protein>
    <recommendedName>
        <fullName evidence="4">DUF1838 domain-containing protein</fullName>
    </recommendedName>
</protein>
<dbReference type="Pfam" id="PF08894">
    <property type="entry name" value="DUF1838"/>
    <property type="match status" value="1"/>
</dbReference>
<keyword evidence="3" id="KW-1185">Reference proteome</keyword>
<accession>A0A2A2TLQ9</accession>
<name>A0A2A2TLQ9_9CYAN</name>
<comment type="caution">
    <text evidence="2">The sequence shown here is derived from an EMBL/GenBank/DDBJ whole genome shotgun (WGS) entry which is preliminary data.</text>
</comment>
<dbReference type="InterPro" id="IPR014990">
    <property type="entry name" value="DUF1838"/>
</dbReference>